<dbReference type="InterPro" id="IPR009081">
    <property type="entry name" value="PP-bd_ACP"/>
</dbReference>
<comment type="pathway">
    <text evidence="1">Secondary metabolite biosynthesis.</text>
</comment>
<dbReference type="SMART" id="SM00823">
    <property type="entry name" value="PKS_PP"/>
    <property type="match status" value="2"/>
</dbReference>
<dbReference type="SUPFAM" id="SSF55048">
    <property type="entry name" value="Probable ACP-binding domain of malonyl-CoA ACP transacylase"/>
    <property type="match status" value="1"/>
</dbReference>
<dbReference type="InterPro" id="IPR018201">
    <property type="entry name" value="Ketoacyl_synth_AS"/>
</dbReference>
<keyword evidence="4" id="KW-0808">Transferase</keyword>
<dbReference type="SMART" id="SM00827">
    <property type="entry name" value="PKS_AT"/>
    <property type="match status" value="1"/>
</dbReference>
<dbReference type="InterPro" id="IPR016035">
    <property type="entry name" value="Acyl_Trfase/lysoPLipase"/>
</dbReference>
<evidence type="ECO:0000256" key="2">
    <source>
        <dbReference type="ARBA" id="ARBA00022450"/>
    </source>
</evidence>
<feature type="active site" description="Proton acceptor; for dehydratase activity" evidence="6">
    <location>
        <position position="1690"/>
    </location>
</feature>
<dbReference type="InterPro" id="IPR001227">
    <property type="entry name" value="Ac_transferase_dom_sf"/>
</dbReference>
<dbReference type="InterPro" id="IPR057326">
    <property type="entry name" value="KR_dom"/>
</dbReference>
<dbReference type="InterPro" id="IPR042104">
    <property type="entry name" value="PKS_dehydratase_sf"/>
</dbReference>
<keyword evidence="5" id="KW-0843">Virulence</keyword>
<dbReference type="Pfam" id="PF00109">
    <property type="entry name" value="ketoacyl-synt"/>
    <property type="match status" value="1"/>
</dbReference>
<feature type="domain" description="Ketosynthase family 3 (KS3)" evidence="8">
    <location>
        <begin position="751"/>
        <end position="1186"/>
    </location>
</feature>
<sequence>MSSNLSRDDLEITLLDTFLAVARDACTTENPVLECGVEYWTYGELDTISSGLALYIHEKYGLNPTVAVISENHPYVLAILLATWKLGGIFAPLDCHAPPDMVKKMLENIEATCAVIPAAEQGLLDLLQGTGTGAITFPKDTTLVTLAQRSLDQDAELPPDLFPPPTSSSLAVYLHTSSASSIYNLKCVPLTHGVLSKGSQSGLDRMRRSWPLVSFDKLRVLALSPWTHIMSILHDIGGAAFGSAGCIVMGVLPSEYPTEEVEHVANIFGKEEHEMDVLDRLLETALRSQPDFFVGVPWVLEGFKERYERLLRLNMEMEALSIKVMLQKVKYFGISGAAMTQELLLWVREMEINASSNIGMTELGGPLFRTRISHQNEIKEGWPMDDCAIEDAELTLMNDEGKEDAHEGELYVTSRRIGRGYLKYDSSAFSLSPDGKVTFKTGDIYRRSESGHYSWQGRVEDYIQMISSETLDPRSIERALNACPTVAHSCVIGNNFLGKPSDVICILIQPASPKLNSKDLAEITRAVAAINKTLLPPLRIAWSRVGILDNGLAIPFTKKGMIFRKKLEEIFSDFLARLLQKGGDMSLGTTNTKASVASKPEYGALPTSNLRQDENVPLIPLSDKDGTAFPQDVNSDAITKTSKKIETRPQWTIEEVKKSVMETIATVLELESEVLRIHPNTSFAELGMDSNMAVRIVNQLNGILGLQFPLNACHNLVDFDKLSEAALVELGLIEGSKVIFTESRDTTSSMEKEVVIVGQAVRLPGEINTPESFWEALINKRKDIMVPIPADRWDHSSFYRSPSSTSPSKICDIIFEKAGFVDVAHFDTNFFGISSPEALYISPSTRLTLETVFEALENACIPVSRLKGTKMGVFVAANLDEGYTNILYQDKGFDAYSRYYGTGVATSTISGRISYLLDIHGPSSVIDTACSSGLVALDQAVKYIQSGDGESAVVTAVNTRLWPGSFGFLSAQKMASPNSRCATFTNEADGYVPSEASVSFIMKSKNAAIRDGDTILAVIKSTDVMHGGKTQGLVAPSVSTQIALQESLLKKAGLEPSQIDFLETHGTGTALGDLIEIQGINEAFHDSHATHPLILGASKTCIGHTEVAAGLVGLLKAIGTVQNAAVPGLVHLTPENINPSIDCSIVPISIPIETSPLPRRRDSDPYRGLVLSNGFAGTMAGVIIEEPKGLEPDLPQHLGDSTEHERVLMPFVLSAKTVDGLEEYLKKYLIFCRKAKAVDFKDICYTACVGREHYRYRFACTVTDIKELIICLEERLRSFSYQNHKNINANRIVFAFPGQGSQYQGMASCLARFYPDFKKLLAFNSSTAAQQSGFPILSFLMDKQPPSHLTIDDSQVAQICIFVYQYSVSLWLKTLGLEPCAVIGHSLGEIAAAVVAGAMSYELGLELVVKRAKLFSSNATAPGGMAIIAASKEVINQLIHHLGLNGRVVIAVYNGPESHVISGELSSVDVLLSNAKMQGIKGAKLNVTQGFHSPLIHSSLPALQEWVTEHQTYCSRLKIPLYSTVYGSEITANSHLRPSYWIEHARDPVRLSDAVESMVSSNAIDVILDVGPQPFMWAAMQTIPSTKLTFALSDKRANDQHKACLGAILLLFAHGSTVNFERLLSGGALQGKRAPLPTYPFQRQRHYPESIPSRENNNTTSRVITTASENFKRLVQFNVDHALHEMLLDHQIEGRRVAPSASLVDFFATRTASRSIKSISFHSPLVIWSPYIDISGEIDANGRFFLGEGGSKKNQVCSGIVSPKATFPLRKSGSDRPPEHVKSQVEVYESLKAVHLGPSFRNIQSIRAWPTHADILITVISTQYLVYDRIRKIDCCLHAFGAVVQKEVPQSRDLQQGSFLPASLDDFTLHSDDLPESFICRYHLPCDVARNYHVMSIAFDVLSLSGDLLISCRKYSVAWIPIGAAVQEKATSTLVSKFHERSWLRQEWILQDIPSAASATPRYDQLLYVSIHDQISKIYQILSDFADRTVSLTFPFDERQDGKASELNKVCPPTSPSELDAQIEDALQKLKGSTTLIAFDLTSTEALPTSEAFALIYRHILRYMKALTKRKIDISNFIIVSEMSVPIHIASDPNVASTECPLHLPTVGALIQGMFRVFRSEMGLDVQLWALDLPPLDSMGDPILRNILHRELAGRQYALSRMSYVDRTVAYRTGRDFGIERFIPVLRPSVMDPQPGTFRACTGVTLIVGMGSIGAALATALSSNGCSQIIFTGRRPAEDQEIFETLGRLRSETDDKVSYFQADVCDLESLHSCFVDIQSRYGPIENIIHTAAVISDATIQTVEVESFERVLRPKVAGARNLHLVSKELCPSLKSFTLLSSISVSLGNQGQVAYVAGNTFMEVLAAHRLANDLPATALQLGPWESKLTENLHAPNTLVHIMKNETGIPLIMRAMFKREAVQIIANLNTERLAEVSAYAQDPLYQELFLSASTARTSGRHLHTKAEVLETVIRILRGVLELKPSEQLEPTDSLISCGIDSISFAQIRGNVMNDLGVEVPVMFLSDSFTIREMIDHVVENHRYHL</sequence>
<dbReference type="Gene3D" id="3.40.50.720">
    <property type="entry name" value="NAD(P)-binding Rossmann-like Domain"/>
    <property type="match status" value="1"/>
</dbReference>
<feature type="region of interest" description="C-terminal hotdog fold" evidence="6">
    <location>
        <begin position="1779"/>
        <end position="1926"/>
    </location>
</feature>
<dbReference type="GO" id="GO:0031177">
    <property type="term" value="F:phosphopantetheine binding"/>
    <property type="evidence" value="ECO:0007669"/>
    <property type="project" value="InterPro"/>
</dbReference>
<feature type="domain" description="PKS/mFAS DH" evidence="9">
    <location>
        <begin position="1657"/>
        <end position="1926"/>
    </location>
</feature>
<accession>A0A409X2G6</accession>
<dbReference type="SUPFAM" id="SSF53901">
    <property type="entry name" value="Thiolase-like"/>
    <property type="match status" value="1"/>
</dbReference>
<dbReference type="Pfam" id="PF00698">
    <property type="entry name" value="Acyl_transf_1"/>
    <property type="match status" value="1"/>
</dbReference>
<evidence type="ECO:0000313" key="11">
    <source>
        <dbReference type="Proteomes" id="UP000283269"/>
    </source>
</evidence>
<dbReference type="SMART" id="SM00822">
    <property type="entry name" value="PKS_KR"/>
    <property type="match status" value="1"/>
</dbReference>
<keyword evidence="2" id="KW-0596">Phosphopantetheine</keyword>
<dbReference type="Gene3D" id="3.30.70.3290">
    <property type="match status" value="1"/>
</dbReference>
<dbReference type="PROSITE" id="PS00012">
    <property type="entry name" value="PHOSPHOPANTETHEINE"/>
    <property type="match status" value="1"/>
</dbReference>
<evidence type="ECO:0000256" key="4">
    <source>
        <dbReference type="ARBA" id="ARBA00022679"/>
    </source>
</evidence>
<evidence type="ECO:0000313" key="10">
    <source>
        <dbReference type="EMBL" id="PPQ84953.1"/>
    </source>
</evidence>
<dbReference type="PANTHER" id="PTHR43775:SF37">
    <property type="entry name" value="SI:DKEY-61P9.11"/>
    <property type="match status" value="1"/>
</dbReference>
<dbReference type="InterPro" id="IPR014043">
    <property type="entry name" value="Acyl_transferase_dom"/>
</dbReference>
<dbReference type="InterPro" id="IPR042099">
    <property type="entry name" value="ANL_N_sf"/>
</dbReference>
<dbReference type="PROSITE" id="PS52019">
    <property type="entry name" value="PKS_MFAS_DH"/>
    <property type="match status" value="1"/>
</dbReference>
<dbReference type="GO" id="GO:0004312">
    <property type="term" value="F:fatty acid synthase activity"/>
    <property type="evidence" value="ECO:0007669"/>
    <property type="project" value="TreeGrafter"/>
</dbReference>
<feature type="domain" description="Carrier" evidence="7">
    <location>
        <begin position="2463"/>
        <end position="2538"/>
    </location>
</feature>
<dbReference type="Gene3D" id="3.40.50.12780">
    <property type="entry name" value="N-terminal domain of ligase-like"/>
    <property type="match status" value="1"/>
</dbReference>
<dbReference type="Gene3D" id="3.40.47.10">
    <property type="match status" value="1"/>
</dbReference>
<dbReference type="GO" id="GO:0004315">
    <property type="term" value="F:3-oxoacyl-[acyl-carrier-protein] synthase activity"/>
    <property type="evidence" value="ECO:0007669"/>
    <property type="project" value="InterPro"/>
</dbReference>
<evidence type="ECO:0000256" key="1">
    <source>
        <dbReference type="ARBA" id="ARBA00005179"/>
    </source>
</evidence>
<dbReference type="CDD" id="cd00833">
    <property type="entry name" value="PKS"/>
    <property type="match status" value="1"/>
</dbReference>
<dbReference type="InterPro" id="IPR013968">
    <property type="entry name" value="PKS_KR"/>
</dbReference>
<organism evidence="10 11">
    <name type="scientific">Psilocybe cyanescens</name>
    <dbReference type="NCBI Taxonomy" id="93625"/>
    <lineage>
        <taxon>Eukaryota</taxon>
        <taxon>Fungi</taxon>
        <taxon>Dikarya</taxon>
        <taxon>Basidiomycota</taxon>
        <taxon>Agaricomycotina</taxon>
        <taxon>Agaricomycetes</taxon>
        <taxon>Agaricomycetidae</taxon>
        <taxon>Agaricales</taxon>
        <taxon>Agaricineae</taxon>
        <taxon>Strophariaceae</taxon>
        <taxon>Psilocybe</taxon>
    </lineage>
</organism>
<dbReference type="InterPro" id="IPR016036">
    <property type="entry name" value="Malonyl_transacylase_ACP-bd"/>
</dbReference>
<evidence type="ECO:0000259" key="9">
    <source>
        <dbReference type="PROSITE" id="PS52019"/>
    </source>
</evidence>
<dbReference type="InterPro" id="IPR014030">
    <property type="entry name" value="Ketoacyl_synth_N"/>
</dbReference>
<dbReference type="InterPro" id="IPR036291">
    <property type="entry name" value="NAD(P)-bd_dom_sf"/>
</dbReference>
<dbReference type="SUPFAM" id="SSF47336">
    <property type="entry name" value="ACP-like"/>
    <property type="match status" value="2"/>
</dbReference>
<dbReference type="PANTHER" id="PTHR43775">
    <property type="entry name" value="FATTY ACID SYNTHASE"/>
    <property type="match status" value="1"/>
</dbReference>
<dbReference type="InterPro" id="IPR016039">
    <property type="entry name" value="Thiolase-like"/>
</dbReference>
<evidence type="ECO:0000259" key="7">
    <source>
        <dbReference type="PROSITE" id="PS50075"/>
    </source>
</evidence>
<dbReference type="InterPro" id="IPR036736">
    <property type="entry name" value="ACP-like_sf"/>
</dbReference>
<feature type="active site" description="Proton donor; for dehydratase activity" evidence="6">
    <location>
        <position position="1834"/>
    </location>
</feature>
<dbReference type="InterPro" id="IPR000873">
    <property type="entry name" value="AMP-dep_synth/lig_dom"/>
</dbReference>
<dbReference type="InterPro" id="IPR006162">
    <property type="entry name" value="Ppantetheine_attach_site"/>
</dbReference>
<dbReference type="EMBL" id="NHYD01002781">
    <property type="protein sequence ID" value="PPQ84953.1"/>
    <property type="molecule type" value="Genomic_DNA"/>
</dbReference>
<dbReference type="PROSITE" id="PS50075">
    <property type="entry name" value="CARRIER"/>
    <property type="match status" value="2"/>
</dbReference>
<dbReference type="STRING" id="93625.A0A409X2G6"/>
<evidence type="ECO:0000256" key="5">
    <source>
        <dbReference type="ARBA" id="ARBA00023026"/>
    </source>
</evidence>
<dbReference type="Pfam" id="PF00550">
    <property type="entry name" value="PP-binding"/>
    <property type="match status" value="2"/>
</dbReference>
<dbReference type="PROSITE" id="PS00606">
    <property type="entry name" value="KS3_1"/>
    <property type="match status" value="1"/>
</dbReference>
<feature type="domain" description="Carrier" evidence="7">
    <location>
        <begin position="651"/>
        <end position="733"/>
    </location>
</feature>
<dbReference type="GO" id="GO:0006633">
    <property type="term" value="P:fatty acid biosynthetic process"/>
    <property type="evidence" value="ECO:0007669"/>
    <property type="project" value="InterPro"/>
</dbReference>
<dbReference type="Pfam" id="PF00501">
    <property type="entry name" value="AMP-binding"/>
    <property type="match status" value="1"/>
</dbReference>
<dbReference type="Gene3D" id="3.10.129.110">
    <property type="entry name" value="Polyketide synthase dehydratase"/>
    <property type="match status" value="1"/>
</dbReference>
<dbReference type="InterPro" id="IPR049900">
    <property type="entry name" value="PKS_mFAS_DH"/>
</dbReference>
<dbReference type="InterPro" id="IPR050091">
    <property type="entry name" value="PKS_NRPS_Biosynth_Enz"/>
</dbReference>
<feature type="region of interest" description="N-terminal hotdog fold" evidence="6">
    <location>
        <begin position="1657"/>
        <end position="1768"/>
    </location>
</feature>
<dbReference type="SUPFAM" id="SSF56801">
    <property type="entry name" value="Acetyl-CoA synthetase-like"/>
    <property type="match status" value="1"/>
</dbReference>
<dbReference type="InterPro" id="IPR020841">
    <property type="entry name" value="PKS_Beta-ketoAc_synthase_dom"/>
</dbReference>
<dbReference type="OrthoDB" id="5334845at2759"/>
<dbReference type="InterPro" id="IPR014031">
    <property type="entry name" value="Ketoacyl_synth_C"/>
</dbReference>
<dbReference type="PROSITE" id="PS52004">
    <property type="entry name" value="KS3_2"/>
    <property type="match status" value="1"/>
</dbReference>
<dbReference type="Pfam" id="PF02801">
    <property type="entry name" value="Ketoacyl-synt_C"/>
    <property type="match status" value="1"/>
</dbReference>
<comment type="caution">
    <text evidence="10">The sequence shown here is derived from an EMBL/GenBank/DDBJ whole genome shotgun (WGS) entry which is preliminary data.</text>
</comment>
<dbReference type="Proteomes" id="UP000283269">
    <property type="component" value="Unassembled WGS sequence"/>
</dbReference>
<reference evidence="10 11" key="1">
    <citation type="journal article" date="2018" name="Evol. Lett.">
        <title>Horizontal gene cluster transfer increased hallucinogenic mushroom diversity.</title>
        <authorList>
            <person name="Reynolds H.T."/>
            <person name="Vijayakumar V."/>
            <person name="Gluck-Thaler E."/>
            <person name="Korotkin H.B."/>
            <person name="Matheny P.B."/>
            <person name="Slot J.C."/>
        </authorList>
    </citation>
    <scope>NUCLEOTIDE SEQUENCE [LARGE SCALE GENOMIC DNA]</scope>
    <source>
        <strain evidence="10 11">2631</strain>
    </source>
</reference>
<keyword evidence="3" id="KW-0597">Phosphoprotein</keyword>
<gene>
    <name evidence="10" type="ORF">CVT25_004466</name>
</gene>
<keyword evidence="11" id="KW-1185">Reference proteome</keyword>
<dbReference type="SUPFAM" id="SSF51735">
    <property type="entry name" value="NAD(P)-binding Rossmann-fold domains"/>
    <property type="match status" value="1"/>
</dbReference>
<evidence type="ECO:0008006" key="12">
    <source>
        <dbReference type="Google" id="ProtNLM"/>
    </source>
</evidence>
<dbReference type="Gene3D" id="3.40.366.10">
    <property type="entry name" value="Malonyl-Coenzyme A Acyl Carrier Protein, domain 2"/>
    <property type="match status" value="1"/>
</dbReference>
<dbReference type="Pfam" id="PF08659">
    <property type="entry name" value="KR"/>
    <property type="match status" value="1"/>
</dbReference>
<dbReference type="SMART" id="SM00825">
    <property type="entry name" value="PKS_KS"/>
    <property type="match status" value="1"/>
</dbReference>
<dbReference type="Pfam" id="PF23562">
    <property type="entry name" value="AMP-binding_C_3"/>
    <property type="match status" value="1"/>
</dbReference>
<dbReference type="InterPro" id="IPR020806">
    <property type="entry name" value="PKS_PP-bd"/>
</dbReference>
<dbReference type="Gene3D" id="1.10.1200.10">
    <property type="entry name" value="ACP-like"/>
    <property type="match status" value="2"/>
</dbReference>
<evidence type="ECO:0000256" key="6">
    <source>
        <dbReference type="PROSITE-ProRule" id="PRU01363"/>
    </source>
</evidence>
<dbReference type="CDD" id="cd05274">
    <property type="entry name" value="KR_FAS_SDR_x"/>
    <property type="match status" value="1"/>
</dbReference>
<evidence type="ECO:0000259" key="8">
    <source>
        <dbReference type="PROSITE" id="PS52004"/>
    </source>
</evidence>
<dbReference type="SUPFAM" id="SSF52151">
    <property type="entry name" value="FabD/lysophospholipase-like"/>
    <property type="match status" value="1"/>
</dbReference>
<name>A0A409X2G6_PSICY</name>
<evidence type="ECO:0000256" key="3">
    <source>
        <dbReference type="ARBA" id="ARBA00022553"/>
    </source>
</evidence>
<proteinExistence type="predicted"/>
<dbReference type="InParanoid" id="A0A409X2G6"/>
<dbReference type="Pfam" id="PF22621">
    <property type="entry name" value="CurL-like_PKS_C"/>
    <property type="match status" value="1"/>
</dbReference>
<protein>
    <recommendedName>
        <fullName evidence="12">Carrier domain-containing protein</fullName>
    </recommendedName>
</protein>